<organism evidence="19 20">
    <name type="scientific">Elsinoe australis</name>
    <dbReference type="NCBI Taxonomy" id="40998"/>
    <lineage>
        <taxon>Eukaryota</taxon>
        <taxon>Fungi</taxon>
        <taxon>Dikarya</taxon>
        <taxon>Ascomycota</taxon>
        <taxon>Pezizomycotina</taxon>
        <taxon>Dothideomycetes</taxon>
        <taxon>Dothideomycetidae</taxon>
        <taxon>Myriangiales</taxon>
        <taxon>Elsinoaceae</taxon>
        <taxon>Elsinoe</taxon>
    </lineage>
</organism>
<keyword evidence="11" id="KW-0256">Endoplasmic reticulum</keyword>
<keyword evidence="14 17" id="KW-0472">Membrane</keyword>
<keyword evidence="6" id="KW-0808">Transferase</keyword>
<protein>
    <recommendedName>
        <fullName evidence="5">RING-type E3 ubiquitin transferase</fullName>
        <ecNumber evidence="5">2.3.2.27</ecNumber>
    </recommendedName>
</protein>
<evidence type="ECO:0000256" key="10">
    <source>
        <dbReference type="ARBA" id="ARBA00022786"/>
    </source>
</evidence>
<feature type="compositionally biased region" description="Polar residues" evidence="16">
    <location>
        <begin position="582"/>
        <end position="591"/>
    </location>
</feature>
<comment type="subcellular location">
    <subcellularLocation>
        <location evidence="2">Endoplasmic reticulum membrane</location>
        <topology evidence="2">Multi-pass membrane protein</topology>
    </subcellularLocation>
</comment>
<evidence type="ECO:0000256" key="4">
    <source>
        <dbReference type="ARBA" id="ARBA00010089"/>
    </source>
</evidence>
<dbReference type="OrthoDB" id="7759664at2759"/>
<feature type="domain" description="RING-type" evidence="18">
    <location>
        <begin position="339"/>
        <end position="400"/>
    </location>
</feature>
<dbReference type="GO" id="GO:0016567">
    <property type="term" value="P:protein ubiquitination"/>
    <property type="evidence" value="ECO:0007669"/>
    <property type="project" value="UniProtKB-UniPathway"/>
</dbReference>
<dbReference type="GO" id="GO:0061630">
    <property type="term" value="F:ubiquitin protein ligase activity"/>
    <property type="evidence" value="ECO:0007669"/>
    <property type="project" value="UniProtKB-EC"/>
</dbReference>
<feature type="compositionally biased region" description="Low complexity" evidence="16">
    <location>
        <begin position="568"/>
        <end position="581"/>
    </location>
</feature>
<dbReference type="GO" id="GO:0043161">
    <property type="term" value="P:proteasome-mediated ubiquitin-dependent protein catabolic process"/>
    <property type="evidence" value="ECO:0007669"/>
    <property type="project" value="TreeGrafter"/>
</dbReference>
<feature type="compositionally biased region" description="Polar residues" evidence="16">
    <location>
        <begin position="783"/>
        <end position="798"/>
    </location>
</feature>
<dbReference type="CDD" id="cd16479">
    <property type="entry name" value="RING-H2_synoviolin"/>
    <property type="match status" value="1"/>
</dbReference>
<keyword evidence="7 17" id="KW-0812">Transmembrane</keyword>
<feature type="compositionally biased region" description="Acidic residues" evidence="16">
    <location>
        <begin position="239"/>
        <end position="248"/>
    </location>
</feature>
<dbReference type="STRING" id="40998.A0A2P7YR87"/>
<comment type="catalytic activity">
    <reaction evidence="1">
        <text>S-ubiquitinyl-[E2 ubiquitin-conjugating enzyme]-L-cysteine + [acceptor protein]-L-lysine = [E2 ubiquitin-conjugating enzyme]-L-cysteine + N(6)-ubiquitinyl-[acceptor protein]-L-lysine.</text>
        <dbReference type="EC" id="2.3.2.27"/>
    </reaction>
</comment>
<dbReference type="AlphaFoldDB" id="A0A2P7YR87"/>
<comment type="pathway">
    <text evidence="3">Protein modification; protein ubiquitination.</text>
</comment>
<feature type="compositionally biased region" description="Polar residues" evidence="16">
    <location>
        <begin position="809"/>
        <end position="822"/>
    </location>
</feature>
<proteinExistence type="inferred from homology"/>
<feature type="compositionally biased region" description="Low complexity" evidence="16">
    <location>
        <begin position="430"/>
        <end position="462"/>
    </location>
</feature>
<feature type="transmembrane region" description="Helical" evidence="17">
    <location>
        <begin position="172"/>
        <end position="195"/>
    </location>
</feature>
<feature type="transmembrane region" description="Helical" evidence="17">
    <location>
        <begin position="270"/>
        <end position="289"/>
    </location>
</feature>
<evidence type="ECO:0000256" key="1">
    <source>
        <dbReference type="ARBA" id="ARBA00000900"/>
    </source>
</evidence>
<feature type="transmembrane region" description="Helical" evidence="17">
    <location>
        <begin position="37"/>
        <end position="60"/>
    </location>
</feature>
<dbReference type="InterPro" id="IPR050731">
    <property type="entry name" value="HRD1_E3_ubiq-ligases"/>
</dbReference>
<accession>A0A2P7YR87</accession>
<keyword evidence="20" id="KW-1185">Reference proteome</keyword>
<keyword evidence="12" id="KW-0862">Zinc</keyword>
<evidence type="ECO:0000256" key="7">
    <source>
        <dbReference type="ARBA" id="ARBA00022692"/>
    </source>
</evidence>
<dbReference type="InterPro" id="IPR001841">
    <property type="entry name" value="Znf_RING"/>
</dbReference>
<dbReference type="UniPathway" id="UPA00143"/>
<feature type="region of interest" description="Disordered" evidence="16">
    <location>
        <begin position="568"/>
        <end position="593"/>
    </location>
</feature>
<name>A0A2P7YR87_9PEZI</name>
<comment type="similarity">
    <text evidence="4">Belongs to the HRD1 family.</text>
</comment>
<dbReference type="SUPFAM" id="SSF57850">
    <property type="entry name" value="RING/U-box"/>
    <property type="match status" value="1"/>
</dbReference>
<dbReference type="EMBL" id="NHZQ01000399">
    <property type="protein sequence ID" value="PSK38485.1"/>
    <property type="molecule type" value="Genomic_DNA"/>
</dbReference>
<evidence type="ECO:0000313" key="19">
    <source>
        <dbReference type="EMBL" id="PSK38485.1"/>
    </source>
</evidence>
<evidence type="ECO:0000256" key="16">
    <source>
        <dbReference type="SAM" id="MobiDB-lite"/>
    </source>
</evidence>
<dbReference type="InterPro" id="IPR058051">
    <property type="entry name" value="Znf_RING_synoviolin"/>
</dbReference>
<dbReference type="GO" id="GO:0036503">
    <property type="term" value="P:ERAD pathway"/>
    <property type="evidence" value="ECO:0007669"/>
    <property type="project" value="TreeGrafter"/>
</dbReference>
<evidence type="ECO:0000256" key="13">
    <source>
        <dbReference type="ARBA" id="ARBA00022989"/>
    </source>
</evidence>
<dbReference type="Proteomes" id="UP000243723">
    <property type="component" value="Unassembled WGS sequence"/>
</dbReference>
<evidence type="ECO:0000256" key="6">
    <source>
        <dbReference type="ARBA" id="ARBA00022679"/>
    </source>
</evidence>
<feature type="transmembrane region" description="Helical" evidence="17">
    <location>
        <begin position="138"/>
        <end position="160"/>
    </location>
</feature>
<dbReference type="Gene3D" id="3.30.40.10">
    <property type="entry name" value="Zinc/RING finger domain, C3HC4 (zinc finger)"/>
    <property type="match status" value="1"/>
</dbReference>
<dbReference type="GO" id="GO:0008270">
    <property type="term" value="F:zinc ion binding"/>
    <property type="evidence" value="ECO:0007669"/>
    <property type="project" value="UniProtKB-KW"/>
</dbReference>
<comment type="caution">
    <text evidence="19">The sequence shown here is derived from an EMBL/GenBank/DDBJ whole genome shotgun (WGS) entry which is preliminary data.</text>
</comment>
<keyword evidence="10" id="KW-0833">Ubl conjugation pathway</keyword>
<dbReference type="PANTHER" id="PTHR22763:SF184">
    <property type="entry name" value="E3 UBIQUITIN-PROTEIN LIGASE SYNOVIOLIN"/>
    <property type="match status" value="1"/>
</dbReference>
<feature type="region of interest" description="Disordered" evidence="16">
    <location>
        <begin position="430"/>
        <end position="464"/>
    </location>
</feature>
<evidence type="ECO:0000256" key="5">
    <source>
        <dbReference type="ARBA" id="ARBA00012483"/>
    </source>
</evidence>
<feature type="region of interest" description="Disordered" evidence="16">
    <location>
        <begin position="726"/>
        <end position="867"/>
    </location>
</feature>
<feature type="compositionally biased region" description="Basic and acidic residues" evidence="16">
    <location>
        <begin position="837"/>
        <end position="858"/>
    </location>
</feature>
<dbReference type="InterPro" id="IPR013083">
    <property type="entry name" value="Znf_RING/FYVE/PHD"/>
</dbReference>
<dbReference type="Pfam" id="PF25563">
    <property type="entry name" value="TPR_SYVN1_N"/>
    <property type="match status" value="1"/>
</dbReference>
<evidence type="ECO:0000259" key="18">
    <source>
        <dbReference type="PROSITE" id="PS50089"/>
    </source>
</evidence>
<evidence type="ECO:0000313" key="20">
    <source>
        <dbReference type="Proteomes" id="UP000243723"/>
    </source>
</evidence>
<evidence type="ECO:0000256" key="14">
    <source>
        <dbReference type="ARBA" id="ARBA00023136"/>
    </source>
</evidence>
<feature type="region of interest" description="Disordered" evidence="16">
    <location>
        <begin position="229"/>
        <end position="248"/>
    </location>
</feature>
<dbReference type="EC" id="2.3.2.27" evidence="5"/>
<dbReference type="InterPro" id="IPR057992">
    <property type="entry name" value="TPR_SYVN1_N"/>
</dbReference>
<evidence type="ECO:0000256" key="2">
    <source>
        <dbReference type="ARBA" id="ARBA00004477"/>
    </source>
</evidence>
<evidence type="ECO:0000256" key="12">
    <source>
        <dbReference type="ARBA" id="ARBA00022833"/>
    </source>
</evidence>
<sequence>MRLAAYAGTSAALAAGALIKAFSQRPNYYSATVYLAQSNACVLILTNLALVCTVSFIYGLQRLLYGPLRPIEIEQLSEKAWYAVLDTLLAMPSLRDDVGGWLLVIFVLLLAGKVWGWIAEGRVDLLEQQPPQNPRLFHIRLASSLIVSVAFAAFMARYSLHSVLDNPRPGMMVIFTFEFAILTIFSLFTLFRYFLACYESYVTQVQTRQKVEERKAEIREERLQALRESGQEGGTIAEPTDDDVDENEVDVPGWEEKRRWLFGLELATDFVKIVVYTVFFTISLTFIGLPMHIMRDVYITLANFTKRIQDYSNYRRATSDMNSRYPDATAEELSQDNTCIVCREAMIPWDRPEQAQPEGQPRRRALNEGLRAKKLPCNHILHLRCLKAWLERQQACPTCRRPVIPRSVPQARDARGNLRPVGDILADAQRAQGQPGQVGQQGQPGQPGQAGGDAQQQAQQQQRRNRMRWLNMGPVRIGFYNGPADQVQEALRRQASNDQGTTAALRASTEHRLARRTAHLTNQDHLRSVELRLLEQAHNLHVEQAQLTHVRALEAELARLRSLRIEPGSSARAAAMGRSVATGTGNESAGTTLPPAQALQRYQAAPGASPLGAGNQNLPSGLVLPEGWTLTPLQRSDTGLPGIISTQLPTYDTIHMNQAPQPSAPGASAPAPAGQVTNTTSSTAPAADAAQSTAHFGGAAEQASTASNAVTDPVPVDIVPEQIQAVSSSAPVAGPSPEPPRPSPEPPRPSVPASPAASQDPPRNSEALPTVEQGHNEVGRTTAHPSSGLPENSSTSSRPAWASGPPAWSFNTDQASSSSTNGEPAKPKENGSANGQTKHDDASADTSEDRKGKGRSVEIEDVPDEEA</sequence>
<keyword evidence="13 17" id="KW-1133">Transmembrane helix</keyword>
<evidence type="ECO:0000256" key="9">
    <source>
        <dbReference type="ARBA" id="ARBA00022771"/>
    </source>
</evidence>
<keyword evidence="9 15" id="KW-0863">Zinc-finger</keyword>
<evidence type="ECO:0000256" key="17">
    <source>
        <dbReference type="SAM" id="Phobius"/>
    </source>
</evidence>
<feature type="transmembrane region" description="Helical" evidence="17">
    <location>
        <begin position="98"/>
        <end position="118"/>
    </location>
</feature>
<reference evidence="19 20" key="1">
    <citation type="submission" date="2017-05" db="EMBL/GenBank/DDBJ databases">
        <title>Draft genome sequence of Elsinoe australis.</title>
        <authorList>
            <person name="Cheng Q."/>
        </authorList>
    </citation>
    <scope>NUCLEOTIDE SEQUENCE [LARGE SCALE GENOMIC DNA]</scope>
    <source>
        <strain evidence="19 20">NL1</strain>
    </source>
</reference>
<dbReference type="PANTHER" id="PTHR22763">
    <property type="entry name" value="RING ZINC FINGER PROTEIN"/>
    <property type="match status" value="1"/>
</dbReference>
<gene>
    <name evidence="19" type="ORF">B9Z65_6038</name>
</gene>
<evidence type="ECO:0000256" key="8">
    <source>
        <dbReference type="ARBA" id="ARBA00022723"/>
    </source>
</evidence>
<evidence type="ECO:0000256" key="11">
    <source>
        <dbReference type="ARBA" id="ARBA00022824"/>
    </source>
</evidence>
<evidence type="ECO:0000256" key="3">
    <source>
        <dbReference type="ARBA" id="ARBA00004906"/>
    </source>
</evidence>
<dbReference type="Pfam" id="PF13639">
    <property type="entry name" value="zf-RING_2"/>
    <property type="match status" value="1"/>
</dbReference>
<feature type="compositionally biased region" description="Low complexity" evidence="16">
    <location>
        <begin position="658"/>
        <end position="694"/>
    </location>
</feature>
<feature type="compositionally biased region" description="Pro residues" evidence="16">
    <location>
        <begin position="734"/>
        <end position="752"/>
    </location>
</feature>
<dbReference type="PROSITE" id="PS50089">
    <property type="entry name" value="ZF_RING_2"/>
    <property type="match status" value="1"/>
</dbReference>
<evidence type="ECO:0000256" key="15">
    <source>
        <dbReference type="PROSITE-ProRule" id="PRU00175"/>
    </source>
</evidence>
<dbReference type="SMART" id="SM00184">
    <property type="entry name" value="RING"/>
    <property type="match status" value="1"/>
</dbReference>
<dbReference type="GO" id="GO:0005789">
    <property type="term" value="C:endoplasmic reticulum membrane"/>
    <property type="evidence" value="ECO:0007669"/>
    <property type="project" value="UniProtKB-SubCell"/>
</dbReference>
<keyword evidence="8" id="KW-0479">Metal-binding</keyword>
<feature type="region of interest" description="Disordered" evidence="16">
    <location>
        <begin position="655"/>
        <end position="707"/>
    </location>
</feature>